<proteinExistence type="predicted"/>
<name>A0A0C2DYW9_9BILA</name>
<dbReference type="OrthoDB" id="5905194at2759"/>
<organism evidence="2 3">
    <name type="scientific">Ancylostoma duodenale</name>
    <dbReference type="NCBI Taxonomy" id="51022"/>
    <lineage>
        <taxon>Eukaryota</taxon>
        <taxon>Metazoa</taxon>
        <taxon>Ecdysozoa</taxon>
        <taxon>Nematoda</taxon>
        <taxon>Chromadorea</taxon>
        <taxon>Rhabditida</taxon>
        <taxon>Rhabditina</taxon>
        <taxon>Rhabditomorpha</taxon>
        <taxon>Strongyloidea</taxon>
        <taxon>Ancylostomatidae</taxon>
        <taxon>Ancylostomatinae</taxon>
        <taxon>Ancylostoma</taxon>
    </lineage>
</organism>
<feature type="coiled-coil region" evidence="1">
    <location>
        <begin position="67"/>
        <end position="96"/>
    </location>
</feature>
<keyword evidence="1" id="KW-0175">Coiled coil</keyword>
<reference evidence="2 3" key="1">
    <citation type="submission" date="2013-12" db="EMBL/GenBank/DDBJ databases">
        <title>Draft genome of the parsitic nematode Ancylostoma duodenale.</title>
        <authorList>
            <person name="Mitreva M."/>
        </authorList>
    </citation>
    <scope>NUCLEOTIDE SEQUENCE [LARGE SCALE GENOMIC DNA]</scope>
    <source>
        <strain evidence="2 3">Zhejiang</strain>
    </source>
</reference>
<dbReference type="Proteomes" id="UP000054047">
    <property type="component" value="Unassembled WGS sequence"/>
</dbReference>
<keyword evidence="3" id="KW-1185">Reference proteome</keyword>
<evidence type="ECO:0000313" key="3">
    <source>
        <dbReference type="Proteomes" id="UP000054047"/>
    </source>
</evidence>
<evidence type="ECO:0000256" key="1">
    <source>
        <dbReference type="SAM" id="Coils"/>
    </source>
</evidence>
<dbReference type="AlphaFoldDB" id="A0A0C2DYW9"/>
<protein>
    <submittedName>
        <fullName evidence="2">Uncharacterized protein</fullName>
    </submittedName>
</protein>
<evidence type="ECO:0000313" key="2">
    <source>
        <dbReference type="EMBL" id="KIH68237.1"/>
    </source>
</evidence>
<dbReference type="EMBL" id="KN726434">
    <property type="protein sequence ID" value="KIH68237.1"/>
    <property type="molecule type" value="Genomic_DNA"/>
</dbReference>
<accession>A0A0C2DYW9</accession>
<gene>
    <name evidence="2" type="ORF">ANCDUO_01434</name>
</gene>
<sequence>MAKASVSASAYVQKSEKRLRGAAQDSLLQESGDLAEAVALLLQDANVPPYLKTILGHVLEDRDRHAAKEVENEQKNRELALENAKLRSEIDNLKAALALTPLKKRSVCALLSSQACLKALIPVPLIVCVMIWIA</sequence>